<dbReference type="SMART" id="SM00342">
    <property type="entry name" value="HTH_ARAC"/>
    <property type="match status" value="1"/>
</dbReference>
<dbReference type="PROSITE" id="PS01124">
    <property type="entry name" value="HTH_ARAC_FAMILY_2"/>
    <property type="match status" value="1"/>
</dbReference>
<keyword evidence="1" id="KW-0805">Transcription regulation</keyword>
<gene>
    <name evidence="5" type="primary">rhaS_10</name>
    <name evidence="5" type="ORF">LMG29739_01999</name>
</gene>
<dbReference type="SUPFAM" id="SSF46689">
    <property type="entry name" value="Homeodomain-like"/>
    <property type="match status" value="2"/>
</dbReference>
<sequence length="296" mass="32604">MLVNFDTPPFIDLPLDGGSADSRLTGVPWSVAHEYGVVLYCPAKFRHAHVRMNHHLIGIELDPGIVSLRIDGRPEVSTIQKSRGFYFVPAGSSIEVRKETPIEYILLTFDPRFANFLPPLPDHVLDNVADSAFTATALALRRQFLIGGSVLQLAAELARVSLAALSQAYRTGAYRNALTQPDCWLNATRIRRALSFIDEHHSSKITVEDIAYAVGNISASHFAYAFESTLGQSPHQYVLEQRVRRAREMLAHGSSSIADVAYAVGFSSQAHMTSIFTRRLGVTPAQIRTSAARVSE</sequence>
<dbReference type="InterPro" id="IPR050204">
    <property type="entry name" value="AraC_XylS_family_regulators"/>
</dbReference>
<dbReference type="GO" id="GO:0003700">
    <property type="term" value="F:DNA-binding transcription factor activity"/>
    <property type="evidence" value="ECO:0007669"/>
    <property type="project" value="InterPro"/>
</dbReference>
<dbReference type="RefSeq" id="WP_175110734.1">
    <property type="nucleotide sequence ID" value="NZ_CADIKF010000012.1"/>
</dbReference>
<evidence type="ECO:0000256" key="1">
    <source>
        <dbReference type="ARBA" id="ARBA00023015"/>
    </source>
</evidence>
<dbReference type="Gene3D" id="1.10.10.60">
    <property type="entry name" value="Homeodomain-like"/>
    <property type="match status" value="2"/>
</dbReference>
<keyword evidence="3" id="KW-0804">Transcription</keyword>
<organism evidence="5 6">
    <name type="scientific">Paraburkholderia solisilvae</name>
    <dbReference type="NCBI Taxonomy" id="624376"/>
    <lineage>
        <taxon>Bacteria</taxon>
        <taxon>Pseudomonadati</taxon>
        <taxon>Pseudomonadota</taxon>
        <taxon>Betaproteobacteria</taxon>
        <taxon>Burkholderiales</taxon>
        <taxon>Burkholderiaceae</taxon>
        <taxon>Paraburkholderia</taxon>
    </lineage>
</organism>
<dbReference type="AlphaFoldDB" id="A0A6J5DN81"/>
<dbReference type="Pfam" id="PF12833">
    <property type="entry name" value="HTH_18"/>
    <property type="match status" value="1"/>
</dbReference>
<evidence type="ECO:0000313" key="5">
    <source>
        <dbReference type="EMBL" id="CAB3754691.1"/>
    </source>
</evidence>
<evidence type="ECO:0000313" key="6">
    <source>
        <dbReference type="Proteomes" id="UP000494329"/>
    </source>
</evidence>
<dbReference type="Proteomes" id="UP000494329">
    <property type="component" value="Unassembled WGS sequence"/>
</dbReference>
<feature type="domain" description="HTH araC/xylS-type" evidence="4">
    <location>
        <begin position="191"/>
        <end position="290"/>
    </location>
</feature>
<name>A0A6J5DN81_9BURK</name>
<evidence type="ECO:0000256" key="3">
    <source>
        <dbReference type="ARBA" id="ARBA00023163"/>
    </source>
</evidence>
<dbReference type="PANTHER" id="PTHR46796">
    <property type="entry name" value="HTH-TYPE TRANSCRIPTIONAL ACTIVATOR RHAS-RELATED"/>
    <property type="match status" value="1"/>
</dbReference>
<dbReference type="InterPro" id="IPR018060">
    <property type="entry name" value="HTH_AraC"/>
</dbReference>
<evidence type="ECO:0000256" key="2">
    <source>
        <dbReference type="ARBA" id="ARBA00023125"/>
    </source>
</evidence>
<keyword evidence="6" id="KW-1185">Reference proteome</keyword>
<dbReference type="EMBL" id="CADIKF010000012">
    <property type="protein sequence ID" value="CAB3754691.1"/>
    <property type="molecule type" value="Genomic_DNA"/>
</dbReference>
<accession>A0A6J5DN81</accession>
<dbReference type="InterPro" id="IPR009057">
    <property type="entry name" value="Homeodomain-like_sf"/>
</dbReference>
<proteinExistence type="predicted"/>
<protein>
    <submittedName>
        <fullName evidence="5">HTH-type transcriptional activator RhaS</fullName>
    </submittedName>
</protein>
<evidence type="ECO:0000259" key="4">
    <source>
        <dbReference type="PROSITE" id="PS01124"/>
    </source>
</evidence>
<dbReference type="GO" id="GO:0043565">
    <property type="term" value="F:sequence-specific DNA binding"/>
    <property type="evidence" value="ECO:0007669"/>
    <property type="project" value="InterPro"/>
</dbReference>
<keyword evidence="2" id="KW-0238">DNA-binding</keyword>
<reference evidence="5 6" key="1">
    <citation type="submission" date="2020-04" db="EMBL/GenBank/DDBJ databases">
        <authorList>
            <person name="De Canck E."/>
        </authorList>
    </citation>
    <scope>NUCLEOTIDE SEQUENCE [LARGE SCALE GENOMIC DNA]</scope>
    <source>
        <strain evidence="5 6">LMG 29739</strain>
    </source>
</reference>